<organism evidence="4 5">
    <name type="scientific">Longimicrobium terrae</name>
    <dbReference type="NCBI Taxonomy" id="1639882"/>
    <lineage>
        <taxon>Bacteria</taxon>
        <taxon>Pseudomonadati</taxon>
        <taxon>Gemmatimonadota</taxon>
        <taxon>Longimicrobiia</taxon>
        <taxon>Longimicrobiales</taxon>
        <taxon>Longimicrobiaceae</taxon>
        <taxon>Longimicrobium</taxon>
    </lineage>
</organism>
<dbReference type="InterPro" id="IPR029058">
    <property type="entry name" value="AB_hydrolase_fold"/>
</dbReference>
<evidence type="ECO:0000313" key="4">
    <source>
        <dbReference type="EMBL" id="MBB6071074.1"/>
    </source>
</evidence>
<keyword evidence="5" id="KW-1185">Reference proteome</keyword>
<dbReference type="InterPro" id="IPR002471">
    <property type="entry name" value="Pept_S9_AS"/>
</dbReference>
<evidence type="ECO:0000256" key="2">
    <source>
        <dbReference type="SAM" id="SignalP"/>
    </source>
</evidence>
<name>A0A841GZB7_9BACT</name>
<dbReference type="SUPFAM" id="SSF53474">
    <property type="entry name" value="alpha/beta-Hydrolases"/>
    <property type="match status" value="1"/>
</dbReference>
<dbReference type="Gene3D" id="3.40.50.1820">
    <property type="entry name" value="alpha/beta hydrolase"/>
    <property type="match status" value="1"/>
</dbReference>
<dbReference type="PANTHER" id="PTHR43265">
    <property type="entry name" value="ESTERASE ESTD"/>
    <property type="match status" value="1"/>
</dbReference>
<comment type="caution">
    <text evidence="4">The sequence shown here is derived from an EMBL/GenBank/DDBJ whole genome shotgun (WGS) entry which is preliminary data.</text>
</comment>
<dbReference type="PROSITE" id="PS00708">
    <property type="entry name" value="PRO_ENDOPEP_SER"/>
    <property type="match status" value="1"/>
</dbReference>
<dbReference type="PANTHER" id="PTHR43265:SF1">
    <property type="entry name" value="ESTERASE ESTD"/>
    <property type="match status" value="1"/>
</dbReference>
<dbReference type="Pfam" id="PF13211">
    <property type="entry name" value="DUF4019"/>
    <property type="match status" value="1"/>
</dbReference>
<keyword evidence="2" id="KW-0732">Signal</keyword>
<dbReference type="GO" id="GO:0004252">
    <property type="term" value="F:serine-type endopeptidase activity"/>
    <property type="evidence" value="ECO:0007669"/>
    <property type="project" value="InterPro"/>
</dbReference>
<evidence type="ECO:0000313" key="5">
    <source>
        <dbReference type="Proteomes" id="UP000582837"/>
    </source>
</evidence>
<dbReference type="Proteomes" id="UP000582837">
    <property type="component" value="Unassembled WGS sequence"/>
</dbReference>
<dbReference type="RefSeq" id="WP_170033588.1">
    <property type="nucleotide sequence ID" value="NZ_JABDTL010000001.1"/>
</dbReference>
<keyword evidence="1" id="KW-0378">Hydrolase</keyword>
<dbReference type="AlphaFoldDB" id="A0A841GZB7"/>
<dbReference type="InterPro" id="IPR053145">
    <property type="entry name" value="AB_hydrolase_Est10"/>
</dbReference>
<dbReference type="Pfam" id="PF12146">
    <property type="entry name" value="Hydrolase_4"/>
    <property type="match status" value="1"/>
</dbReference>
<dbReference type="InterPro" id="IPR022742">
    <property type="entry name" value="Hydrolase_4"/>
</dbReference>
<gene>
    <name evidence="4" type="ORF">HNQ61_002696</name>
</gene>
<reference evidence="4 5" key="1">
    <citation type="submission" date="2020-08" db="EMBL/GenBank/DDBJ databases">
        <title>Genomic Encyclopedia of Type Strains, Phase IV (KMG-IV): sequencing the most valuable type-strain genomes for metagenomic binning, comparative biology and taxonomic classification.</title>
        <authorList>
            <person name="Goeker M."/>
        </authorList>
    </citation>
    <scope>NUCLEOTIDE SEQUENCE [LARGE SCALE GENOMIC DNA]</scope>
    <source>
        <strain evidence="4 5">DSM 29007</strain>
    </source>
</reference>
<sequence>MMNRDGFRLAARAAAVMMAFGAAMPLRAQVDTAAAVRAATAWAQLVDAGRYEDSWNAAAPTVRENVPLAAWTSSLQRARAAVGAVSGRTLQTAAAFAAPQGAPAGEYVRILFALTGASGNGTETVVMMRDTGEFRVGGYFVAPRATERADYSAPAGAPYTAEEVTVTLAGRTLAGTLTMPSARRGRVPAVVLITGSGPQDRDAASPAIPGWRMFRQIADTLSRRGIAVLRLDDQGTGASRGMAARVTTESFAEDITAAVAFLRGRAEVDPARVALAGHSEGGLIAPMVAASDPRVRAVVLMAGPSWSGARVLDYQTRNGLAAAGLSGAALDSALAAARVQRDSLAAATPWLRWFMDHDPLPTARRVRAPVLVMQGATDRQVTPEQAQELAAAIRAGGNRDVTVRVFPETNHLFLHDADGTADVARYAALPDKKASPEILGALADWLVLKLR</sequence>
<evidence type="ECO:0000256" key="1">
    <source>
        <dbReference type="ARBA" id="ARBA00022801"/>
    </source>
</evidence>
<feature type="signal peptide" evidence="2">
    <location>
        <begin position="1"/>
        <end position="28"/>
    </location>
</feature>
<proteinExistence type="predicted"/>
<dbReference type="EMBL" id="JACHIA010000006">
    <property type="protein sequence ID" value="MBB6071074.1"/>
    <property type="molecule type" value="Genomic_DNA"/>
</dbReference>
<protein>
    <recommendedName>
        <fullName evidence="3">Serine aminopeptidase S33 domain-containing protein</fullName>
    </recommendedName>
</protein>
<evidence type="ECO:0000259" key="3">
    <source>
        <dbReference type="Pfam" id="PF12146"/>
    </source>
</evidence>
<dbReference type="GO" id="GO:0006508">
    <property type="term" value="P:proteolysis"/>
    <property type="evidence" value="ECO:0007669"/>
    <property type="project" value="InterPro"/>
</dbReference>
<dbReference type="GO" id="GO:0052689">
    <property type="term" value="F:carboxylic ester hydrolase activity"/>
    <property type="evidence" value="ECO:0007669"/>
    <property type="project" value="TreeGrafter"/>
</dbReference>
<feature type="chain" id="PRO_5032577887" description="Serine aminopeptidase S33 domain-containing protein" evidence="2">
    <location>
        <begin position="29"/>
        <end position="451"/>
    </location>
</feature>
<accession>A0A841GZB7</accession>
<dbReference type="InterPro" id="IPR025091">
    <property type="entry name" value="DUF4019"/>
</dbReference>
<feature type="domain" description="Serine aminopeptidase S33" evidence="3">
    <location>
        <begin position="214"/>
        <end position="418"/>
    </location>
</feature>